<proteinExistence type="inferred from homology"/>
<dbReference type="EMBL" id="JACXLD010000007">
    <property type="protein sequence ID" value="MBD2859776.1"/>
    <property type="molecule type" value="Genomic_DNA"/>
</dbReference>
<evidence type="ECO:0000256" key="5">
    <source>
        <dbReference type="ARBA" id="ARBA00022989"/>
    </source>
</evidence>
<accession>A0A927C4U6</accession>
<dbReference type="NCBIfam" id="TIGR00937">
    <property type="entry name" value="2A51"/>
    <property type="match status" value="1"/>
</dbReference>
<dbReference type="PIRSF" id="PIRSF004810">
    <property type="entry name" value="ChrA"/>
    <property type="match status" value="1"/>
</dbReference>
<feature type="transmembrane region" description="Helical" evidence="7">
    <location>
        <begin position="137"/>
        <end position="168"/>
    </location>
</feature>
<dbReference type="PANTHER" id="PTHR33567:SF3">
    <property type="entry name" value="CHROMATE ION TRANSPORTER (EUROFUNG)"/>
    <property type="match status" value="1"/>
</dbReference>
<dbReference type="PANTHER" id="PTHR33567">
    <property type="entry name" value="CHROMATE ION TRANSPORTER (EUROFUNG)"/>
    <property type="match status" value="1"/>
</dbReference>
<feature type="transmembrane region" description="Helical" evidence="7">
    <location>
        <begin position="349"/>
        <end position="382"/>
    </location>
</feature>
<keyword evidence="4 7" id="KW-0812">Transmembrane</keyword>
<feature type="transmembrane region" description="Helical" evidence="7">
    <location>
        <begin position="324"/>
        <end position="343"/>
    </location>
</feature>
<evidence type="ECO:0000256" key="3">
    <source>
        <dbReference type="ARBA" id="ARBA00022475"/>
    </source>
</evidence>
<feature type="transmembrane region" description="Helical" evidence="7">
    <location>
        <begin position="196"/>
        <end position="216"/>
    </location>
</feature>
<protein>
    <submittedName>
        <fullName evidence="8">Chromate efflux transporter</fullName>
    </submittedName>
</protein>
<gene>
    <name evidence="8" type="primary">chrA</name>
    <name evidence="8" type="ORF">IB286_12255</name>
</gene>
<feature type="transmembrane region" description="Helical" evidence="7">
    <location>
        <begin position="72"/>
        <end position="94"/>
    </location>
</feature>
<comment type="caution">
    <text evidence="8">The sequence shown here is derived from an EMBL/GenBank/DDBJ whole genome shotgun (WGS) entry which is preliminary data.</text>
</comment>
<evidence type="ECO:0000256" key="2">
    <source>
        <dbReference type="ARBA" id="ARBA00005262"/>
    </source>
</evidence>
<feature type="transmembrane region" description="Helical" evidence="7">
    <location>
        <begin position="288"/>
        <end position="312"/>
    </location>
</feature>
<sequence length="384" mass="41161">MLLNLFLHYLLLGCLCFGGPAAHIAYFRRFFVEQKHWLSHEDFARHLALCQFLPGPASSQLGFLIALQRGGLAGAILGFIGFTLPSAVLMYFLATSGELWQQASGLLAGLKLLAAVVVADAIWAMSKQFCVKSANRLAMILATLALLLYPAAWMQIAVLITAAAWAWFSTAKNKVEASTIPTSSVPLKLGKHARTYLLLFLVLLVLSVLLSVNGQANLFAQFYQSGSMVFGGGHVVLPLLQTQFSSVLATDEVLLGYAAAQAVPGPMFTLATYLGATLDSVSPITGAILATLGIFLPGFLLVLGLSGLWVALSEHVRLRQVIAMVNAVAVGFLLAAWLGMIVPAMPGDWLSICIAVLGFIALRWARLPILVLILVCGGYGYLWL</sequence>
<dbReference type="Pfam" id="PF02417">
    <property type="entry name" value="Chromate_transp"/>
    <property type="match status" value="2"/>
</dbReference>
<comment type="subcellular location">
    <subcellularLocation>
        <location evidence="1">Cell membrane</location>
        <topology evidence="1">Multi-pass membrane protein</topology>
    </subcellularLocation>
</comment>
<dbReference type="GO" id="GO:0005886">
    <property type="term" value="C:plasma membrane"/>
    <property type="evidence" value="ECO:0007669"/>
    <property type="project" value="UniProtKB-SubCell"/>
</dbReference>
<dbReference type="InterPro" id="IPR003370">
    <property type="entry name" value="Chromate_transpt"/>
</dbReference>
<evidence type="ECO:0000256" key="1">
    <source>
        <dbReference type="ARBA" id="ARBA00004651"/>
    </source>
</evidence>
<keyword evidence="5 7" id="KW-1133">Transmembrane helix</keyword>
<dbReference type="Proteomes" id="UP000610558">
    <property type="component" value="Unassembled WGS sequence"/>
</dbReference>
<dbReference type="GO" id="GO:0015109">
    <property type="term" value="F:chromate transmembrane transporter activity"/>
    <property type="evidence" value="ECO:0007669"/>
    <property type="project" value="InterPro"/>
</dbReference>
<evidence type="ECO:0000256" key="7">
    <source>
        <dbReference type="SAM" id="Phobius"/>
    </source>
</evidence>
<evidence type="ECO:0000256" key="4">
    <source>
        <dbReference type="ARBA" id="ARBA00022692"/>
    </source>
</evidence>
<keyword evidence="3" id="KW-1003">Cell membrane</keyword>
<feature type="transmembrane region" description="Helical" evidence="7">
    <location>
        <begin position="6"/>
        <end position="26"/>
    </location>
</feature>
<reference evidence="8" key="1">
    <citation type="submission" date="2020-09" db="EMBL/GenBank/DDBJ databases">
        <authorList>
            <person name="Yoon J.-W."/>
        </authorList>
    </citation>
    <scope>NUCLEOTIDE SEQUENCE</scope>
    <source>
        <strain evidence="8">KMU-158</strain>
    </source>
</reference>
<evidence type="ECO:0000256" key="6">
    <source>
        <dbReference type="ARBA" id="ARBA00023136"/>
    </source>
</evidence>
<dbReference type="RefSeq" id="WP_190765957.1">
    <property type="nucleotide sequence ID" value="NZ_JACXLD010000007.1"/>
</dbReference>
<dbReference type="InterPro" id="IPR014047">
    <property type="entry name" value="Chr_Tranpt_l_chain"/>
</dbReference>
<comment type="similarity">
    <text evidence="2">Belongs to the chromate ion transporter (CHR) (TC 2.A.51) family.</text>
</comment>
<dbReference type="AlphaFoldDB" id="A0A927C4U6"/>
<evidence type="ECO:0000313" key="8">
    <source>
        <dbReference type="EMBL" id="MBD2859776.1"/>
    </source>
</evidence>
<organism evidence="8 9">
    <name type="scientific">Spongiibacter pelagi</name>
    <dbReference type="NCBI Taxonomy" id="2760804"/>
    <lineage>
        <taxon>Bacteria</taxon>
        <taxon>Pseudomonadati</taxon>
        <taxon>Pseudomonadota</taxon>
        <taxon>Gammaproteobacteria</taxon>
        <taxon>Cellvibrionales</taxon>
        <taxon>Spongiibacteraceae</taxon>
        <taxon>Spongiibacter</taxon>
    </lineage>
</organism>
<evidence type="ECO:0000313" key="9">
    <source>
        <dbReference type="Proteomes" id="UP000610558"/>
    </source>
</evidence>
<feature type="transmembrane region" description="Helical" evidence="7">
    <location>
        <begin position="106"/>
        <end position="125"/>
    </location>
</feature>
<feature type="transmembrane region" description="Helical" evidence="7">
    <location>
        <begin position="253"/>
        <end position="276"/>
    </location>
</feature>
<keyword evidence="6 7" id="KW-0472">Membrane</keyword>
<keyword evidence="9" id="KW-1185">Reference proteome</keyword>
<name>A0A927C4U6_9GAMM</name>